<dbReference type="Gene3D" id="3.10.180.10">
    <property type="entry name" value="2,3-Dihydroxybiphenyl 1,2-Dioxygenase, domain 1"/>
    <property type="match status" value="1"/>
</dbReference>
<dbReference type="EMBL" id="FXAT01000016">
    <property type="protein sequence ID" value="SMG60455.1"/>
    <property type="molecule type" value="Genomic_DNA"/>
</dbReference>
<accession>A0A1X7M2X8</accession>
<dbReference type="SUPFAM" id="SSF54593">
    <property type="entry name" value="Glyoxalase/Bleomycin resistance protein/Dihydroxybiphenyl dioxygenase"/>
    <property type="match status" value="1"/>
</dbReference>
<reference evidence="3" key="1">
    <citation type="submission" date="2017-04" db="EMBL/GenBank/DDBJ databases">
        <authorList>
            <person name="Varghese N."/>
            <person name="Submissions S."/>
        </authorList>
    </citation>
    <scope>NUCLEOTIDE SEQUENCE [LARGE SCALE GENOMIC DNA]</scope>
    <source>
        <strain evidence="3">LMG 29540</strain>
    </source>
</reference>
<feature type="domain" description="VOC" evidence="1">
    <location>
        <begin position="5"/>
        <end position="138"/>
    </location>
</feature>
<dbReference type="RefSeq" id="WP_085489340.1">
    <property type="nucleotide sequence ID" value="NZ_FXAT01000016.1"/>
</dbReference>
<dbReference type="PROSITE" id="PS51819">
    <property type="entry name" value="VOC"/>
    <property type="match status" value="1"/>
</dbReference>
<name>A0A1X7M2X8_9BURK</name>
<gene>
    <name evidence="2" type="ORF">SAMN06265784_11695</name>
</gene>
<dbReference type="AlphaFoldDB" id="A0A1X7M2X8"/>
<evidence type="ECO:0000313" key="3">
    <source>
        <dbReference type="Proteomes" id="UP000193228"/>
    </source>
</evidence>
<keyword evidence="2" id="KW-0560">Oxidoreductase</keyword>
<protein>
    <submittedName>
        <fullName evidence="2">Catechol 2,3-dioxygenase</fullName>
    </submittedName>
</protein>
<dbReference type="InterPro" id="IPR037523">
    <property type="entry name" value="VOC_core"/>
</dbReference>
<dbReference type="PANTHER" id="PTHR46142:SF3">
    <property type="entry name" value="F18B13.24 PROTEIN"/>
    <property type="match status" value="1"/>
</dbReference>
<keyword evidence="2" id="KW-0223">Dioxygenase</keyword>
<dbReference type="InterPro" id="IPR029068">
    <property type="entry name" value="Glyas_Bleomycin-R_OHBP_Dase"/>
</dbReference>
<dbReference type="Proteomes" id="UP000193228">
    <property type="component" value="Unassembled WGS sequence"/>
</dbReference>
<sequence>MPVTKLAHYSIRTLDLEKSCRFYERVLGFKQGYRPPFDFPGAWLYKGGDEGEYGTVHIIGVDPDNPEGLLAYLGDRKLPATGTGTVDHIAFLATGVQAMWDTLRAENIAWRDRTVPSLGLHQVFVEDPSGVTIELNFPAAEVAQLNIPGTAQTPNAVANGA</sequence>
<evidence type="ECO:0000313" key="2">
    <source>
        <dbReference type="EMBL" id="SMG60455.1"/>
    </source>
</evidence>
<dbReference type="Pfam" id="PF00903">
    <property type="entry name" value="Glyoxalase"/>
    <property type="match status" value="1"/>
</dbReference>
<dbReference type="STRING" id="1515439.SAMN06265784_11695"/>
<keyword evidence="3" id="KW-1185">Reference proteome</keyword>
<organism evidence="2 3">
    <name type="scientific">Paraburkholderia susongensis</name>
    <dbReference type="NCBI Taxonomy" id="1515439"/>
    <lineage>
        <taxon>Bacteria</taxon>
        <taxon>Pseudomonadati</taxon>
        <taxon>Pseudomonadota</taxon>
        <taxon>Betaproteobacteria</taxon>
        <taxon>Burkholderiales</taxon>
        <taxon>Burkholderiaceae</taxon>
        <taxon>Paraburkholderia</taxon>
    </lineage>
</organism>
<dbReference type="OrthoDB" id="8562712at2"/>
<evidence type="ECO:0000259" key="1">
    <source>
        <dbReference type="PROSITE" id="PS51819"/>
    </source>
</evidence>
<dbReference type="GO" id="GO:0051213">
    <property type="term" value="F:dioxygenase activity"/>
    <property type="evidence" value="ECO:0007669"/>
    <property type="project" value="UniProtKB-KW"/>
</dbReference>
<dbReference type="InterPro" id="IPR004360">
    <property type="entry name" value="Glyas_Fos-R_dOase_dom"/>
</dbReference>
<dbReference type="PANTHER" id="PTHR46142">
    <property type="match status" value="1"/>
</dbReference>
<proteinExistence type="predicted"/>